<accession>A0AAJ0HA76</accession>
<evidence type="ECO:0000313" key="1">
    <source>
        <dbReference type="EMBL" id="KAK3345837.1"/>
    </source>
</evidence>
<reference evidence="1" key="2">
    <citation type="submission" date="2023-06" db="EMBL/GenBank/DDBJ databases">
        <authorList>
            <consortium name="Lawrence Berkeley National Laboratory"/>
            <person name="Haridas S."/>
            <person name="Hensen N."/>
            <person name="Bonometti L."/>
            <person name="Westerberg I."/>
            <person name="Brannstrom I.O."/>
            <person name="Guillou S."/>
            <person name="Cros-Aarteil S."/>
            <person name="Calhoun S."/>
            <person name="Kuo A."/>
            <person name="Mondo S."/>
            <person name="Pangilinan J."/>
            <person name="Riley R."/>
            <person name="Labutti K."/>
            <person name="Andreopoulos B."/>
            <person name="Lipzen A."/>
            <person name="Chen C."/>
            <person name="Yanf M."/>
            <person name="Daum C."/>
            <person name="Ng V."/>
            <person name="Clum A."/>
            <person name="Steindorff A."/>
            <person name="Ohm R."/>
            <person name="Martin F."/>
            <person name="Silar P."/>
            <person name="Natvig D."/>
            <person name="Lalanne C."/>
            <person name="Gautier V."/>
            <person name="Ament-Velasquez S.L."/>
            <person name="Kruys A."/>
            <person name="Hutchinson M.I."/>
            <person name="Powell A.J."/>
            <person name="Barry K."/>
            <person name="Miller A.N."/>
            <person name="Grigoriev I.V."/>
            <person name="Debuchy R."/>
            <person name="Gladieux P."/>
            <person name="Thoren M.H."/>
            <person name="Johannesson H."/>
        </authorList>
    </citation>
    <scope>NUCLEOTIDE SEQUENCE</scope>
    <source>
        <strain evidence="1">CBS 955.72</strain>
    </source>
</reference>
<name>A0AAJ0HA76_9PEZI</name>
<dbReference type="Proteomes" id="UP001275084">
    <property type="component" value="Unassembled WGS sequence"/>
</dbReference>
<comment type="caution">
    <text evidence="1">The sequence shown here is derived from an EMBL/GenBank/DDBJ whole genome shotgun (WGS) entry which is preliminary data.</text>
</comment>
<keyword evidence="2" id="KW-1185">Reference proteome</keyword>
<gene>
    <name evidence="1" type="ORF">B0T25DRAFT_264959</name>
</gene>
<proteinExistence type="predicted"/>
<dbReference type="EMBL" id="JAUIQD010000006">
    <property type="protein sequence ID" value="KAK3345837.1"/>
    <property type="molecule type" value="Genomic_DNA"/>
</dbReference>
<sequence length="159" mass="17483">MLKSSRIAASHSSGTLLAWIALLPRRLIITSKQDDGHFSTSSYPDDSACTTVDRDRADFAQPTPSWLRSIAKLEHTSMRNYPICSANITLDNFRSQCIVPNYCCLRPSCHGPPVGVCRTASKPRFQPSGSTRHPAQLTIQQLATIHLSRADIDLLTTGC</sequence>
<dbReference type="AlphaFoldDB" id="A0AAJ0HA76"/>
<evidence type="ECO:0000313" key="2">
    <source>
        <dbReference type="Proteomes" id="UP001275084"/>
    </source>
</evidence>
<reference evidence="1" key="1">
    <citation type="journal article" date="2023" name="Mol. Phylogenet. Evol.">
        <title>Genome-scale phylogeny and comparative genomics of the fungal order Sordariales.</title>
        <authorList>
            <person name="Hensen N."/>
            <person name="Bonometti L."/>
            <person name="Westerberg I."/>
            <person name="Brannstrom I.O."/>
            <person name="Guillou S."/>
            <person name="Cros-Aarteil S."/>
            <person name="Calhoun S."/>
            <person name="Haridas S."/>
            <person name="Kuo A."/>
            <person name="Mondo S."/>
            <person name="Pangilinan J."/>
            <person name="Riley R."/>
            <person name="LaButti K."/>
            <person name="Andreopoulos B."/>
            <person name="Lipzen A."/>
            <person name="Chen C."/>
            <person name="Yan M."/>
            <person name="Daum C."/>
            <person name="Ng V."/>
            <person name="Clum A."/>
            <person name="Steindorff A."/>
            <person name="Ohm R.A."/>
            <person name="Martin F."/>
            <person name="Silar P."/>
            <person name="Natvig D.O."/>
            <person name="Lalanne C."/>
            <person name="Gautier V."/>
            <person name="Ament-Velasquez S.L."/>
            <person name="Kruys A."/>
            <person name="Hutchinson M.I."/>
            <person name="Powell A.J."/>
            <person name="Barry K."/>
            <person name="Miller A.N."/>
            <person name="Grigoriev I.V."/>
            <person name="Debuchy R."/>
            <person name="Gladieux P."/>
            <person name="Hiltunen Thoren M."/>
            <person name="Johannesson H."/>
        </authorList>
    </citation>
    <scope>NUCLEOTIDE SEQUENCE</scope>
    <source>
        <strain evidence="1">CBS 955.72</strain>
    </source>
</reference>
<protein>
    <submittedName>
        <fullName evidence="1">Uncharacterized protein</fullName>
    </submittedName>
</protein>
<organism evidence="1 2">
    <name type="scientific">Lasiosphaeria hispida</name>
    <dbReference type="NCBI Taxonomy" id="260671"/>
    <lineage>
        <taxon>Eukaryota</taxon>
        <taxon>Fungi</taxon>
        <taxon>Dikarya</taxon>
        <taxon>Ascomycota</taxon>
        <taxon>Pezizomycotina</taxon>
        <taxon>Sordariomycetes</taxon>
        <taxon>Sordariomycetidae</taxon>
        <taxon>Sordariales</taxon>
        <taxon>Lasiosphaeriaceae</taxon>
        <taxon>Lasiosphaeria</taxon>
    </lineage>
</organism>